<keyword evidence="2" id="KW-1185">Reference proteome</keyword>
<protein>
    <recommendedName>
        <fullName evidence="3">hAT-like transposase RNase-H fold domain-containing protein</fullName>
    </recommendedName>
</protein>
<evidence type="ECO:0000313" key="2">
    <source>
        <dbReference type="Proteomes" id="UP000054477"/>
    </source>
</evidence>
<dbReference type="SUPFAM" id="SSF53098">
    <property type="entry name" value="Ribonuclease H-like"/>
    <property type="match status" value="1"/>
</dbReference>
<proteinExistence type="predicted"/>
<evidence type="ECO:0008006" key="3">
    <source>
        <dbReference type="Google" id="ProtNLM"/>
    </source>
</evidence>
<accession>A0A0C9XGK1</accession>
<sequence length="185" mass="21119">MLQFALAYRTPLDGLTGIWEMKLRSYELSEEEWKIAGQLAGVLDIFKQATLFFSAQTPNLSKVIPAMDYIDKHLASGAVNAKYLPSIRASMLLGKQLLNKYYNMTDHSEVYRIAMVLDPKRKLDYFRSAGWEEEWIETARGIVEAEFDRGYAEIWIGSDDDDESPSVSCVYLPQISVELTLFIKS</sequence>
<dbReference type="EMBL" id="KN838574">
    <property type="protein sequence ID" value="KIK04006.1"/>
    <property type="molecule type" value="Genomic_DNA"/>
</dbReference>
<dbReference type="OrthoDB" id="3359487at2759"/>
<name>A0A0C9XGK1_9AGAR</name>
<feature type="non-terminal residue" evidence="1">
    <location>
        <position position="1"/>
    </location>
</feature>
<evidence type="ECO:0000313" key="1">
    <source>
        <dbReference type="EMBL" id="KIK04006.1"/>
    </source>
</evidence>
<dbReference type="AlphaFoldDB" id="A0A0C9XGK1"/>
<reference evidence="1 2" key="1">
    <citation type="submission" date="2014-04" db="EMBL/GenBank/DDBJ databases">
        <authorList>
            <consortium name="DOE Joint Genome Institute"/>
            <person name="Kuo A."/>
            <person name="Kohler A."/>
            <person name="Nagy L.G."/>
            <person name="Floudas D."/>
            <person name="Copeland A."/>
            <person name="Barry K.W."/>
            <person name="Cichocki N."/>
            <person name="Veneault-Fourrey C."/>
            <person name="LaButti K."/>
            <person name="Lindquist E.A."/>
            <person name="Lipzen A."/>
            <person name="Lundell T."/>
            <person name="Morin E."/>
            <person name="Murat C."/>
            <person name="Sun H."/>
            <person name="Tunlid A."/>
            <person name="Henrissat B."/>
            <person name="Grigoriev I.V."/>
            <person name="Hibbett D.S."/>
            <person name="Martin F."/>
            <person name="Nordberg H.P."/>
            <person name="Cantor M.N."/>
            <person name="Hua S.X."/>
        </authorList>
    </citation>
    <scope>NUCLEOTIDE SEQUENCE [LARGE SCALE GENOMIC DNA]</scope>
    <source>
        <strain evidence="1 2">LaAM-08-1</strain>
    </source>
</reference>
<reference evidence="2" key="2">
    <citation type="submission" date="2015-01" db="EMBL/GenBank/DDBJ databases">
        <title>Evolutionary Origins and Diversification of the Mycorrhizal Mutualists.</title>
        <authorList>
            <consortium name="DOE Joint Genome Institute"/>
            <consortium name="Mycorrhizal Genomics Consortium"/>
            <person name="Kohler A."/>
            <person name="Kuo A."/>
            <person name="Nagy L.G."/>
            <person name="Floudas D."/>
            <person name="Copeland A."/>
            <person name="Barry K.W."/>
            <person name="Cichocki N."/>
            <person name="Veneault-Fourrey C."/>
            <person name="LaButti K."/>
            <person name="Lindquist E.A."/>
            <person name="Lipzen A."/>
            <person name="Lundell T."/>
            <person name="Morin E."/>
            <person name="Murat C."/>
            <person name="Riley R."/>
            <person name="Ohm R."/>
            <person name="Sun H."/>
            <person name="Tunlid A."/>
            <person name="Henrissat B."/>
            <person name="Grigoriev I.V."/>
            <person name="Hibbett D.S."/>
            <person name="Martin F."/>
        </authorList>
    </citation>
    <scope>NUCLEOTIDE SEQUENCE [LARGE SCALE GENOMIC DNA]</scope>
    <source>
        <strain evidence="2">LaAM-08-1</strain>
    </source>
</reference>
<dbReference type="HOGENOM" id="CLU_099691_0_0_1"/>
<organism evidence="1 2">
    <name type="scientific">Laccaria amethystina LaAM-08-1</name>
    <dbReference type="NCBI Taxonomy" id="1095629"/>
    <lineage>
        <taxon>Eukaryota</taxon>
        <taxon>Fungi</taxon>
        <taxon>Dikarya</taxon>
        <taxon>Basidiomycota</taxon>
        <taxon>Agaricomycotina</taxon>
        <taxon>Agaricomycetes</taxon>
        <taxon>Agaricomycetidae</taxon>
        <taxon>Agaricales</taxon>
        <taxon>Agaricineae</taxon>
        <taxon>Hydnangiaceae</taxon>
        <taxon>Laccaria</taxon>
    </lineage>
</organism>
<gene>
    <name evidence="1" type="ORF">K443DRAFT_69732</name>
</gene>
<dbReference type="InterPro" id="IPR012337">
    <property type="entry name" value="RNaseH-like_sf"/>
</dbReference>
<dbReference type="Proteomes" id="UP000054477">
    <property type="component" value="Unassembled WGS sequence"/>
</dbReference>